<reference evidence="1" key="1">
    <citation type="submission" date="2019-11" db="EMBL/GenBank/DDBJ databases">
        <authorList>
            <person name="Feng L."/>
        </authorList>
    </citation>
    <scope>NUCLEOTIDE SEQUENCE</scope>
    <source>
        <strain evidence="1">CinnocuumLFYP12</strain>
    </source>
</reference>
<gene>
    <name evidence="1" type="ORF">CILFYP12_04121</name>
</gene>
<evidence type="ECO:0000313" key="1">
    <source>
        <dbReference type="EMBL" id="VYT51237.1"/>
    </source>
</evidence>
<name>A0A6N2XBD9_CLOIN</name>
<proteinExistence type="predicted"/>
<accession>A0A6N2XBD9</accession>
<sequence>MIYHIAYKSCNIARKKAEDYVKVLSYFRVFAKKKKSTSIDNYNSVDFFVF</sequence>
<dbReference type="AlphaFoldDB" id="A0A6N2XBD9"/>
<organism evidence="1">
    <name type="scientific">Clostridium innocuum</name>
    <dbReference type="NCBI Taxonomy" id="1522"/>
    <lineage>
        <taxon>Bacteria</taxon>
        <taxon>Bacillati</taxon>
        <taxon>Bacillota</taxon>
        <taxon>Clostridia</taxon>
        <taxon>Eubacteriales</taxon>
        <taxon>Clostridiaceae</taxon>
        <taxon>Clostridium</taxon>
    </lineage>
</organism>
<dbReference type="EMBL" id="CACRTE010000054">
    <property type="protein sequence ID" value="VYT51237.1"/>
    <property type="molecule type" value="Genomic_DNA"/>
</dbReference>
<protein>
    <submittedName>
        <fullName evidence="1">Uncharacterized protein</fullName>
    </submittedName>
</protein>